<evidence type="ECO:0000256" key="2">
    <source>
        <dbReference type="SAM" id="SignalP"/>
    </source>
</evidence>
<sequence length="124" mass="12485">MSTSARRSCASLIIAACLIAGPQAASAQQLQVDPGALDASGSVTTQPKAKKAKAQQSPRAGAGQQQQQGGGSRQFGELEGWSTGKAAPPGGKQKEKEDETPNSPNGKLPIGVSPSGNMSVGLPF</sequence>
<dbReference type="EMBL" id="CP034086">
    <property type="protein sequence ID" value="AZG75948.1"/>
    <property type="molecule type" value="Genomic_DNA"/>
</dbReference>
<proteinExistence type="predicted"/>
<feature type="region of interest" description="Disordered" evidence="1">
    <location>
        <begin position="37"/>
        <end position="124"/>
    </location>
</feature>
<dbReference type="Proteomes" id="UP000273982">
    <property type="component" value="Chromosome"/>
</dbReference>
<feature type="compositionally biased region" description="Low complexity" evidence="1">
    <location>
        <begin position="54"/>
        <end position="67"/>
    </location>
</feature>
<accession>A0A3G8M4S6</accession>
<organism evidence="3 4">
    <name type="scientific">Methylocystis rosea</name>
    <dbReference type="NCBI Taxonomy" id="173366"/>
    <lineage>
        <taxon>Bacteria</taxon>
        <taxon>Pseudomonadati</taxon>
        <taxon>Pseudomonadota</taxon>
        <taxon>Alphaproteobacteria</taxon>
        <taxon>Hyphomicrobiales</taxon>
        <taxon>Methylocystaceae</taxon>
        <taxon>Methylocystis</taxon>
    </lineage>
</organism>
<protein>
    <submittedName>
        <fullName evidence="3">Uncharacterized protein</fullName>
    </submittedName>
</protein>
<dbReference type="RefSeq" id="WP_124737791.1">
    <property type="nucleotide sequence ID" value="NZ_CP034086.1"/>
</dbReference>
<keyword evidence="2" id="KW-0732">Signal</keyword>
<dbReference type="KEGG" id="mros:EHO51_03920"/>
<evidence type="ECO:0000313" key="4">
    <source>
        <dbReference type="Proteomes" id="UP000273982"/>
    </source>
</evidence>
<reference evidence="3 4" key="1">
    <citation type="submission" date="2018-11" db="EMBL/GenBank/DDBJ databases">
        <title>Genome squencing of methanotrophic bacteria isolated from alkaline groundwater in Korea.</title>
        <authorList>
            <person name="Nguyen L.N."/>
        </authorList>
    </citation>
    <scope>NUCLEOTIDE SEQUENCE [LARGE SCALE GENOMIC DNA]</scope>
    <source>
        <strain evidence="3 4">GW6</strain>
    </source>
</reference>
<name>A0A3G8M4S6_9HYPH</name>
<evidence type="ECO:0000313" key="3">
    <source>
        <dbReference type="EMBL" id="AZG75948.1"/>
    </source>
</evidence>
<evidence type="ECO:0000256" key="1">
    <source>
        <dbReference type="SAM" id="MobiDB-lite"/>
    </source>
</evidence>
<dbReference type="AlphaFoldDB" id="A0A3G8M4S6"/>
<feature type="chain" id="PRO_5018166089" evidence="2">
    <location>
        <begin position="28"/>
        <end position="124"/>
    </location>
</feature>
<feature type="signal peptide" evidence="2">
    <location>
        <begin position="1"/>
        <end position="27"/>
    </location>
</feature>
<gene>
    <name evidence="3" type="ORF">EHO51_03920</name>
</gene>